<dbReference type="AlphaFoldDB" id="A0A9Q8P605"/>
<keyword evidence="2" id="KW-1185">Reference proteome</keyword>
<evidence type="ECO:0000313" key="1">
    <source>
        <dbReference type="EMBL" id="UJO14489.1"/>
    </source>
</evidence>
<proteinExistence type="predicted"/>
<name>A0A9Q8P605_PASFU</name>
<dbReference type="PANTHER" id="PTHR42085">
    <property type="entry name" value="F-BOX DOMAIN-CONTAINING PROTEIN"/>
    <property type="match status" value="1"/>
</dbReference>
<dbReference type="KEGG" id="ffu:CLAFUR5_03263"/>
<accession>A0A9Q8P605</accession>
<sequence length="244" mass="28579">MPDRTAGYQGSITMDTSSFAKLSGELRNRIYEYALQEGSEKQESIDLEQGWFDCPFHRCRVMNEARTGFAHPLEPLRVTGLPFTSKAIRKESLRLYYHLNSFYCETDYLNSKHKDRIMERLMEWVQRIGLEQAREIRDVTVSLSSLKGGSTIPLVIDWNHMKMIRTLFSPQGRVKIRFYLDGNGSATFVLGSKEDMLEQLDRMAQGWALLWRRSRKYDEWEARAVAERYKQEVAELFKDMPEVI</sequence>
<dbReference type="Proteomes" id="UP000756132">
    <property type="component" value="Chromosome 2"/>
</dbReference>
<dbReference type="OrthoDB" id="5413827at2759"/>
<dbReference type="GeneID" id="71983141"/>
<protein>
    <submittedName>
        <fullName evidence="1">Uncharacterized protein</fullName>
    </submittedName>
</protein>
<evidence type="ECO:0000313" key="2">
    <source>
        <dbReference type="Proteomes" id="UP000756132"/>
    </source>
</evidence>
<gene>
    <name evidence="1" type="ORF">CLAFUR5_03263</name>
</gene>
<dbReference type="OMA" id="KYDEWEA"/>
<reference evidence="1" key="1">
    <citation type="submission" date="2021-12" db="EMBL/GenBank/DDBJ databases">
        <authorList>
            <person name="Zaccaron A."/>
            <person name="Stergiopoulos I."/>
        </authorList>
    </citation>
    <scope>NUCLEOTIDE SEQUENCE</scope>
    <source>
        <strain evidence="1">Race5_Kim</strain>
    </source>
</reference>
<dbReference type="EMBL" id="CP090164">
    <property type="protein sequence ID" value="UJO14489.1"/>
    <property type="molecule type" value="Genomic_DNA"/>
</dbReference>
<reference evidence="1" key="2">
    <citation type="journal article" date="2022" name="Microb. Genom.">
        <title>A chromosome-scale genome assembly of the tomato pathogen Cladosporium fulvum reveals a compartmentalized genome architecture and the presence of a dispensable chromosome.</title>
        <authorList>
            <person name="Zaccaron A.Z."/>
            <person name="Chen L.H."/>
            <person name="Samaras A."/>
            <person name="Stergiopoulos I."/>
        </authorList>
    </citation>
    <scope>NUCLEOTIDE SEQUENCE</scope>
    <source>
        <strain evidence="1">Race5_Kim</strain>
    </source>
</reference>
<dbReference type="RefSeq" id="XP_047758855.1">
    <property type="nucleotide sequence ID" value="XM_047902411.1"/>
</dbReference>
<dbReference type="InterPro" id="IPR038883">
    <property type="entry name" value="AN11006-like"/>
</dbReference>
<organism evidence="1 2">
    <name type="scientific">Passalora fulva</name>
    <name type="common">Tomato leaf mold</name>
    <name type="synonym">Cladosporium fulvum</name>
    <dbReference type="NCBI Taxonomy" id="5499"/>
    <lineage>
        <taxon>Eukaryota</taxon>
        <taxon>Fungi</taxon>
        <taxon>Dikarya</taxon>
        <taxon>Ascomycota</taxon>
        <taxon>Pezizomycotina</taxon>
        <taxon>Dothideomycetes</taxon>
        <taxon>Dothideomycetidae</taxon>
        <taxon>Mycosphaerellales</taxon>
        <taxon>Mycosphaerellaceae</taxon>
        <taxon>Fulvia</taxon>
    </lineage>
</organism>
<dbReference type="PANTHER" id="PTHR42085:SF1">
    <property type="entry name" value="F-BOX DOMAIN-CONTAINING PROTEIN"/>
    <property type="match status" value="1"/>
</dbReference>